<keyword evidence="1" id="KW-0711">Selenium</keyword>
<dbReference type="GO" id="GO:0002098">
    <property type="term" value="P:tRNA wobble uridine modification"/>
    <property type="evidence" value="ECO:0007669"/>
    <property type="project" value="InterPro"/>
</dbReference>
<dbReference type="EMBL" id="MDYQ01000084">
    <property type="protein sequence ID" value="PRP83322.1"/>
    <property type="molecule type" value="Genomic_DNA"/>
</dbReference>
<gene>
    <name evidence="3" type="ORF">PROFUN_09303</name>
</gene>
<dbReference type="PROSITE" id="PS50206">
    <property type="entry name" value="RHODANESE_3"/>
    <property type="match status" value="1"/>
</dbReference>
<dbReference type="Pfam" id="PF00581">
    <property type="entry name" value="Rhodanese"/>
    <property type="match status" value="1"/>
</dbReference>
<organism evidence="3 4">
    <name type="scientific">Planoprotostelium fungivorum</name>
    <dbReference type="NCBI Taxonomy" id="1890364"/>
    <lineage>
        <taxon>Eukaryota</taxon>
        <taxon>Amoebozoa</taxon>
        <taxon>Evosea</taxon>
        <taxon>Variosea</taxon>
        <taxon>Cavosteliida</taxon>
        <taxon>Cavosteliaceae</taxon>
        <taxon>Planoprotostelium</taxon>
    </lineage>
</organism>
<sequence length="427" mass="49303">MEYLSDKFGLVLRCQIEVDPLEVFSPLQIVLYISSNIRNSDSFGRSVVRFFAGLIKYHYNENSRLRKLAIMLKVLGHHRTWNIQGPILISNRLSKRHFIYVEPSPEPKKEGTLSADQFLSLVKQGHLTFDVRSPSEFKKGHLCLIQREVVSLPLLNDEERAEVGTIYKQEGRQKAILNGLKFIGGRMHEMVSQVEQLHKDSPKEPVLVYCARGGMRSQSVAWLLNLYGGYKSYRKAVLDGFDSKDMKTIILGGQTGSAKTEILKHMKSDLNQQIHSEWTELNEERILWLENESKRIGDCTIPEGLWKGMKGSPLISISIPIEERVDHLMISYGLIDSSQLIDALLRIRKKLGNEITGKLEKLLNDGDRRAFCRLLLEHYYDKLYNRNLENYKKEHSDRLFVLEMKGKSIKERAEHIMNLVQTQRVHK</sequence>
<dbReference type="InterPro" id="IPR017582">
    <property type="entry name" value="SelU"/>
</dbReference>
<dbReference type="STRING" id="1890364.A0A2P6NHB5"/>
<reference evidence="3 4" key="1">
    <citation type="journal article" date="2018" name="Genome Biol. Evol.">
        <title>Multiple Roots of Fruiting Body Formation in Amoebozoa.</title>
        <authorList>
            <person name="Hillmann F."/>
            <person name="Forbes G."/>
            <person name="Novohradska S."/>
            <person name="Ferling I."/>
            <person name="Riege K."/>
            <person name="Groth M."/>
            <person name="Westermann M."/>
            <person name="Marz M."/>
            <person name="Spaller T."/>
            <person name="Winckler T."/>
            <person name="Schaap P."/>
            <person name="Glockner G."/>
        </authorList>
    </citation>
    <scope>NUCLEOTIDE SEQUENCE [LARGE SCALE GENOMIC DNA]</scope>
    <source>
        <strain evidence="3 4">Jena</strain>
    </source>
</reference>
<dbReference type="Proteomes" id="UP000241769">
    <property type="component" value="Unassembled WGS sequence"/>
</dbReference>
<dbReference type="SUPFAM" id="SSF52821">
    <property type="entry name" value="Rhodanese/Cell cycle control phosphatase"/>
    <property type="match status" value="1"/>
</dbReference>
<keyword evidence="4" id="KW-1185">Reference proteome</keyword>
<evidence type="ECO:0000313" key="4">
    <source>
        <dbReference type="Proteomes" id="UP000241769"/>
    </source>
</evidence>
<dbReference type="AlphaFoldDB" id="A0A2P6NHB5"/>
<name>A0A2P6NHB5_9EUKA</name>
<dbReference type="GO" id="GO:0043828">
    <property type="term" value="F:tRNA 2-selenouridine synthase activity"/>
    <property type="evidence" value="ECO:0007669"/>
    <property type="project" value="InterPro"/>
</dbReference>
<dbReference type="InterPro" id="IPR036873">
    <property type="entry name" value="Rhodanese-like_dom_sf"/>
</dbReference>
<proteinExistence type="predicted"/>
<dbReference type="InterPro" id="IPR058840">
    <property type="entry name" value="AAA_SelU"/>
</dbReference>
<comment type="caution">
    <text evidence="3">The sequence shown here is derived from an EMBL/GenBank/DDBJ whole genome shotgun (WGS) entry which is preliminary data.</text>
</comment>
<dbReference type="InParanoid" id="A0A2P6NHB5"/>
<evidence type="ECO:0000259" key="2">
    <source>
        <dbReference type="PROSITE" id="PS50206"/>
    </source>
</evidence>
<dbReference type="InterPro" id="IPR001763">
    <property type="entry name" value="Rhodanese-like_dom"/>
</dbReference>
<dbReference type="PANTHER" id="PTHR30401">
    <property type="entry name" value="TRNA 2-SELENOURIDINE SYNTHASE"/>
    <property type="match status" value="1"/>
</dbReference>
<dbReference type="OrthoDB" id="566238at2759"/>
<feature type="domain" description="Rhodanese" evidence="2">
    <location>
        <begin position="122"/>
        <end position="242"/>
    </location>
</feature>
<accession>A0A2P6NHB5</accession>
<dbReference type="Pfam" id="PF26341">
    <property type="entry name" value="AAA_SelU"/>
    <property type="match status" value="1"/>
</dbReference>
<dbReference type="PANTHER" id="PTHR30401:SF0">
    <property type="entry name" value="TRNA 2-SELENOURIDINE SYNTHASE"/>
    <property type="match status" value="1"/>
</dbReference>
<evidence type="ECO:0000256" key="1">
    <source>
        <dbReference type="ARBA" id="ARBA00023266"/>
    </source>
</evidence>
<dbReference type="Gene3D" id="3.40.250.10">
    <property type="entry name" value="Rhodanese-like domain"/>
    <property type="match status" value="1"/>
</dbReference>
<evidence type="ECO:0000313" key="3">
    <source>
        <dbReference type="EMBL" id="PRP83322.1"/>
    </source>
</evidence>
<protein>
    <submittedName>
        <fullName evidence="3">tRNA 2-selenouridine synthase</fullName>
    </submittedName>
</protein>